<organism evidence="1 2">
    <name type="scientific">Porphyromonas asaccharolytica (strain ATCC 25260 / DSM 20707 / BCRC 10618 / CCUG 7834 / JCM 6326 / LMG 13178 / VPI 4198 / B440)</name>
    <name type="common">Bacteroides asaccharolyticus</name>
    <dbReference type="NCBI Taxonomy" id="879243"/>
    <lineage>
        <taxon>Bacteria</taxon>
        <taxon>Pseudomonadati</taxon>
        <taxon>Bacteroidota</taxon>
        <taxon>Bacteroidia</taxon>
        <taxon>Bacteroidales</taxon>
        <taxon>Porphyromonadaceae</taxon>
        <taxon>Porphyromonas</taxon>
    </lineage>
</organism>
<dbReference type="EMBL" id="CP002689">
    <property type="protein sequence ID" value="AEE12769.1"/>
    <property type="molecule type" value="Genomic_DNA"/>
</dbReference>
<dbReference type="Pfam" id="PF12099">
    <property type="entry name" value="DUF3575"/>
    <property type="match status" value="1"/>
</dbReference>
<dbReference type="STRING" id="879243.Poras_0825"/>
<evidence type="ECO:0000313" key="1">
    <source>
        <dbReference type="EMBL" id="AEE12769.1"/>
    </source>
</evidence>
<gene>
    <name evidence="1" type="ordered locus">Poras_0825</name>
</gene>
<reference evidence="2" key="1">
    <citation type="submission" date="2011-04" db="EMBL/GenBank/DDBJ databases">
        <title>The complete genome of Porphyromonas asaccharolytica DSM 20707.</title>
        <authorList>
            <person name="Lucas S."/>
            <person name="Han J."/>
            <person name="Lapidus A."/>
            <person name="Bruce D."/>
            <person name="Goodwin L."/>
            <person name="Pitluck S."/>
            <person name="Peters L."/>
            <person name="Kyrpides N."/>
            <person name="Mavromatis K."/>
            <person name="Ivanova N."/>
            <person name="Ovchinnikova G."/>
            <person name="Pagani I."/>
            <person name="Lu M."/>
            <person name="Detter J.C."/>
            <person name="Tapia R."/>
            <person name="Han C."/>
            <person name="Land M."/>
            <person name="Hauser L."/>
            <person name="Markowitz V."/>
            <person name="Cheng J.-F."/>
            <person name="Hugenholtz P."/>
            <person name="Woyke T."/>
            <person name="Wu D."/>
            <person name="Gronow S."/>
            <person name="Wellnitz S."/>
            <person name="Brambilla E."/>
            <person name="Klenk H.-P."/>
            <person name="Eisen J.A."/>
        </authorList>
    </citation>
    <scope>NUCLEOTIDE SEQUENCE [LARGE SCALE GENOMIC DNA]</scope>
    <source>
        <strain evidence="2">ATCC 25260 / DSM 20707 / VPI 4198</strain>
    </source>
</reference>
<keyword evidence="2" id="KW-1185">Reference proteome</keyword>
<sequence>MSKVIMPPTDVLHGKIWRRLFLYLILWSVGGQMLSAQRIDSIVIDSIVIDSIIVEQRPTVAVVKTEEQREPILYQAVKSNILSDLLLLPNISSESYLGDGWSITGSWTHSWWTIDSKHIYWRFYGGDLGVRYHIPDTYRSGVESSGGRSNPLLGHHIGIYGGVYTFDCELGGTGYLGRNWRPYCGLSYGYTYPLSDHWAIELLLGVGYTTGHYDRYIPQGGCYAWQETKRYSYWGPNKAEIALVWLLNLGDKRQRGGTL</sequence>
<dbReference type="HOGENOM" id="CLU_1073064_0_0_10"/>
<evidence type="ECO:0008006" key="3">
    <source>
        <dbReference type="Google" id="ProtNLM"/>
    </source>
</evidence>
<dbReference type="InterPro" id="IPR021958">
    <property type="entry name" value="DUF3575"/>
</dbReference>
<evidence type="ECO:0000313" key="2">
    <source>
        <dbReference type="Proteomes" id="UP000006545"/>
    </source>
</evidence>
<accession>F4KK44</accession>
<dbReference type="Proteomes" id="UP000006545">
    <property type="component" value="Chromosome"/>
</dbReference>
<dbReference type="AlphaFoldDB" id="F4KK44"/>
<dbReference type="KEGG" id="pah:Poras_0825"/>
<protein>
    <recommendedName>
        <fullName evidence="3">DUF3575 domain-containing protein</fullName>
    </recommendedName>
</protein>
<dbReference type="OrthoDB" id="1046564at2"/>
<name>F4KK44_PORAD</name>
<dbReference type="eggNOG" id="COG2885">
    <property type="taxonomic scope" value="Bacteria"/>
</dbReference>
<proteinExistence type="predicted"/>